<accession>A0A3B1DI77</accession>
<dbReference type="Gene3D" id="1.10.10.10">
    <property type="entry name" value="Winged helix-like DNA-binding domain superfamily/Winged helix DNA-binding domain"/>
    <property type="match status" value="1"/>
</dbReference>
<dbReference type="NCBIfam" id="NF033788">
    <property type="entry name" value="HTH_metalloreg"/>
    <property type="match status" value="1"/>
</dbReference>
<evidence type="ECO:0000313" key="6">
    <source>
        <dbReference type="EMBL" id="VAX42486.1"/>
    </source>
</evidence>
<keyword evidence="3" id="KW-0804">Transcription</keyword>
<dbReference type="InterPro" id="IPR051011">
    <property type="entry name" value="Metal_resp_trans_reg"/>
</dbReference>
<keyword evidence="2" id="KW-0238">DNA-binding</keyword>
<keyword evidence="1" id="KW-0805">Transcription regulation</keyword>
<protein>
    <recommendedName>
        <fullName evidence="5">HTH arsR-type domain-containing protein</fullName>
    </recommendedName>
</protein>
<feature type="domain" description="HTH arsR-type" evidence="5">
    <location>
        <begin position="26"/>
        <end position="122"/>
    </location>
</feature>
<dbReference type="SMART" id="SM00418">
    <property type="entry name" value="HTH_ARSR"/>
    <property type="match status" value="1"/>
</dbReference>
<evidence type="ECO:0000259" key="5">
    <source>
        <dbReference type="PROSITE" id="PS50987"/>
    </source>
</evidence>
<dbReference type="CDD" id="cd00090">
    <property type="entry name" value="HTH_ARSR"/>
    <property type="match status" value="1"/>
</dbReference>
<dbReference type="PANTHER" id="PTHR43132:SF2">
    <property type="entry name" value="ARSENICAL RESISTANCE OPERON REPRESSOR ARSR-RELATED"/>
    <property type="match status" value="1"/>
</dbReference>
<feature type="region of interest" description="Disordered" evidence="4">
    <location>
        <begin position="1"/>
        <end position="23"/>
    </location>
</feature>
<name>A0A3B1DI77_9ZZZZ</name>
<sequence length="140" mass="15120">MAQVSKHVNHPASTPPASPRQAARRKATVDRLLDPDLFKALSDPTRLKLLACLIKCGRPCSVTEIAECCSVDFSVVARHLAHLAREGLLTAEKQGRTVWYAPCCPDLTRRLRDLADAIDEWCGQGSTCNNSTAGGDCGCT</sequence>
<evidence type="ECO:0000256" key="4">
    <source>
        <dbReference type="SAM" id="MobiDB-lite"/>
    </source>
</evidence>
<evidence type="ECO:0000256" key="2">
    <source>
        <dbReference type="ARBA" id="ARBA00023125"/>
    </source>
</evidence>
<dbReference type="InterPro" id="IPR001845">
    <property type="entry name" value="HTH_ArsR_DNA-bd_dom"/>
</dbReference>
<dbReference type="EMBL" id="UOGK01000701">
    <property type="protein sequence ID" value="VAX42486.1"/>
    <property type="molecule type" value="Genomic_DNA"/>
</dbReference>
<evidence type="ECO:0000256" key="3">
    <source>
        <dbReference type="ARBA" id="ARBA00023163"/>
    </source>
</evidence>
<dbReference type="InterPro" id="IPR036388">
    <property type="entry name" value="WH-like_DNA-bd_sf"/>
</dbReference>
<dbReference type="GO" id="GO:0003677">
    <property type="term" value="F:DNA binding"/>
    <property type="evidence" value="ECO:0007669"/>
    <property type="project" value="UniProtKB-KW"/>
</dbReference>
<dbReference type="GO" id="GO:0003700">
    <property type="term" value="F:DNA-binding transcription factor activity"/>
    <property type="evidence" value="ECO:0007669"/>
    <property type="project" value="InterPro"/>
</dbReference>
<dbReference type="InterPro" id="IPR036390">
    <property type="entry name" value="WH_DNA-bd_sf"/>
</dbReference>
<dbReference type="SUPFAM" id="SSF46785">
    <property type="entry name" value="Winged helix' DNA-binding domain"/>
    <property type="match status" value="1"/>
</dbReference>
<gene>
    <name evidence="6" type="ORF">MNBD_PLANCTO03-1452</name>
</gene>
<organism evidence="6">
    <name type="scientific">hydrothermal vent metagenome</name>
    <dbReference type="NCBI Taxonomy" id="652676"/>
    <lineage>
        <taxon>unclassified sequences</taxon>
        <taxon>metagenomes</taxon>
        <taxon>ecological metagenomes</taxon>
    </lineage>
</organism>
<proteinExistence type="predicted"/>
<reference evidence="6" key="1">
    <citation type="submission" date="2018-06" db="EMBL/GenBank/DDBJ databases">
        <authorList>
            <person name="Zhirakovskaya E."/>
        </authorList>
    </citation>
    <scope>NUCLEOTIDE SEQUENCE</scope>
</reference>
<evidence type="ECO:0000256" key="1">
    <source>
        <dbReference type="ARBA" id="ARBA00023015"/>
    </source>
</evidence>
<dbReference type="PANTHER" id="PTHR43132">
    <property type="entry name" value="ARSENICAL RESISTANCE OPERON REPRESSOR ARSR-RELATED"/>
    <property type="match status" value="1"/>
</dbReference>
<dbReference type="Pfam" id="PF12840">
    <property type="entry name" value="HTH_20"/>
    <property type="match status" value="1"/>
</dbReference>
<dbReference type="InterPro" id="IPR011991">
    <property type="entry name" value="ArsR-like_HTH"/>
</dbReference>
<dbReference type="AlphaFoldDB" id="A0A3B1DI77"/>
<dbReference type="PRINTS" id="PR00778">
    <property type="entry name" value="HTHARSR"/>
</dbReference>
<dbReference type="PROSITE" id="PS50987">
    <property type="entry name" value="HTH_ARSR_2"/>
    <property type="match status" value="1"/>
</dbReference>